<dbReference type="PROSITE" id="PS01187">
    <property type="entry name" value="EGF_CA"/>
    <property type="match status" value="2"/>
</dbReference>
<dbReference type="SUPFAM" id="SSF57196">
    <property type="entry name" value="EGF/Laminin"/>
    <property type="match status" value="3"/>
</dbReference>
<evidence type="ECO:0000313" key="8">
    <source>
        <dbReference type="EMBL" id="VVC44156.1"/>
    </source>
</evidence>
<organism evidence="8 9">
    <name type="scientific">Cinara cedri</name>
    <dbReference type="NCBI Taxonomy" id="506608"/>
    <lineage>
        <taxon>Eukaryota</taxon>
        <taxon>Metazoa</taxon>
        <taxon>Ecdysozoa</taxon>
        <taxon>Arthropoda</taxon>
        <taxon>Hexapoda</taxon>
        <taxon>Insecta</taxon>
        <taxon>Pterygota</taxon>
        <taxon>Neoptera</taxon>
        <taxon>Paraneoptera</taxon>
        <taxon>Hemiptera</taxon>
        <taxon>Sternorrhyncha</taxon>
        <taxon>Aphidomorpha</taxon>
        <taxon>Aphidoidea</taxon>
        <taxon>Aphididae</taxon>
        <taxon>Lachninae</taxon>
        <taxon>Cinara</taxon>
    </lineage>
</organism>
<dbReference type="PROSITE" id="PS00010">
    <property type="entry name" value="ASX_HYDROXYL"/>
    <property type="match status" value="1"/>
</dbReference>
<dbReference type="EMBL" id="CABPRJ010002376">
    <property type="protein sequence ID" value="VVC44156.1"/>
    <property type="molecule type" value="Genomic_DNA"/>
</dbReference>
<keyword evidence="3" id="KW-0677">Repeat</keyword>
<dbReference type="OrthoDB" id="10022113at2759"/>
<reference evidence="8 9" key="1">
    <citation type="submission" date="2019-08" db="EMBL/GenBank/DDBJ databases">
        <authorList>
            <person name="Alioto T."/>
            <person name="Alioto T."/>
            <person name="Gomez Garrido J."/>
        </authorList>
    </citation>
    <scope>NUCLEOTIDE SEQUENCE [LARGE SCALE GENOMIC DNA]</scope>
</reference>
<dbReference type="Proteomes" id="UP000325440">
    <property type="component" value="Unassembled WGS sequence"/>
</dbReference>
<dbReference type="GO" id="GO:0005509">
    <property type="term" value="F:calcium ion binding"/>
    <property type="evidence" value="ECO:0007669"/>
    <property type="project" value="InterPro"/>
</dbReference>
<dbReference type="PANTHER" id="PTHR24050:SF27">
    <property type="entry name" value="FIBRILLIN-1"/>
    <property type="match status" value="1"/>
</dbReference>
<dbReference type="InterPro" id="IPR049883">
    <property type="entry name" value="NOTCH1_EGF-like"/>
</dbReference>
<name>A0A5E4NNM4_9HEMI</name>
<dbReference type="AlphaFoldDB" id="A0A5E4NNM4"/>
<gene>
    <name evidence="8" type="ORF">CINCED_3A019206</name>
</gene>
<dbReference type="InterPro" id="IPR000152">
    <property type="entry name" value="EGF-type_Asp/Asn_hydroxyl_site"/>
</dbReference>
<keyword evidence="4" id="KW-1015">Disulfide bond</keyword>
<evidence type="ECO:0000256" key="2">
    <source>
        <dbReference type="ARBA" id="ARBA00022729"/>
    </source>
</evidence>
<evidence type="ECO:0000256" key="4">
    <source>
        <dbReference type="ARBA" id="ARBA00023157"/>
    </source>
</evidence>
<keyword evidence="1 5" id="KW-0245">EGF-like domain</keyword>
<dbReference type="FunFam" id="2.10.25.10:FF:000038">
    <property type="entry name" value="Fibrillin 2"/>
    <property type="match status" value="2"/>
</dbReference>
<dbReference type="InterPro" id="IPR052235">
    <property type="entry name" value="Nephronectin_domain"/>
</dbReference>
<dbReference type="InterPro" id="IPR018097">
    <property type="entry name" value="EGF_Ca-bd_CS"/>
</dbReference>
<feature type="signal peptide" evidence="6">
    <location>
        <begin position="1"/>
        <end position="21"/>
    </location>
</feature>
<protein>
    <submittedName>
        <fullName evidence="8">EGF-type aspartate/asparagine hydroxylation site,EGF-like calcium-binding domain,EGF-like calcium</fullName>
    </submittedName>
</protein>
<dbReference type="SMART" id="SM00179">
    <property type="entry name" value="EGF_CA"/>
    <property type="match status" value="4"/>
</dbReference>
<dbReference type="PROSITE" id="PS50026">
    <property type="entry name" value="EGF_3"/>
    <property type="match status" value="1"/>
</dbReference>
<proteinExistence type="predicted"/>
<keyword evidence="2 6" id="KW-0732">Signal</keyword>
<comment type="caution">
    <text evidence="5">Lacks conserved residue(s) required for the propagation of feature annotation.</text>
</comment>
<evidence type="ECO:0000259" key="7">
    <source>
        <dbReference type="PROSITE" id="PS50026"/>
    </source>
</evidence>
<dbReference type="InterPro" id="IPR001881">
    <property type="entry name" value="EGF-like_Ca-bd_dom"/>
</dbReference>
<dbReference type="Pfam" id="PF07645">
    <property type="entry name" value="EGF_CA"/>
    <property type="match status" value="4"/>
</dbReference>
<dbReference type="PANTHER" id="PTHR24050">
    <property type="entry name" value="PA14 DOMAIN-CONTAINING PROTEIN"/>
    <property type="match status" value="1"/>
</dbReference>
<dbReference type="InterPro" id="IPR000742">
    <property type="entry name" value="EGF"/>
</dbReference>
<evidence type="ECO:0000256" key="5">
    <source>
        <dbReference type="PROSITE-ProRule" id="PRU00076"/>
    </source>
</evidence>
<evidence type="ECO:0000256" key="1">
    <source>
        <dbReference type="ARBA" id="ARBA00022536"/>
    </source>
</evidence>
<keyword evidence="9" id="KW-1185">Reference proteome</keyword>
<feature type="chain" id="PRO_5022900269" evidence="6">
    <location>
        <begin position="22"/>
        <end position="420"/>
    </location>
</feature>
<dbReference type="SMART" id="SM00181">
    <property type="entry name" value="EGF"/>
    <property type="match status" value="2"/>
</dbReference>
<dbReference type="GO" id="GO:0005576">
    <property type="term" value="C:extracellular region"/>
    <property type="evidence" value="ECO:0007669"/>
    <property type="project" value="UniProtKB-SubCell"/>
</dbReference>
<sequence>MKTILVILLSVFIDYSYLTRSIDTTLNYCCDIGNIWNVENKSCNITLSFPLPNVATEHNSICLTTVGACCLRSLRETRCNEGKQVGLNNGICNVKGQPGKNQVDFMMCCEICKIGIAVALTKTNCQSIPFFYNHQWGTVYQSCCNSEASNKEKLIAIYKNPCIDGTHDCKVTEKCITTPNGFECQSQQSPSPLLMFPKNVILNKNKQNCSIGYEFDSFEKQCKDINECIKRPCDINELCENTNGSFKCHCKNGFQLDQVTNACTDINECQLNTHTCQEFQRCDNTIGSYQCVRITGCGTGYTLDVESALCIDDDECLLKTDTCGALGPDWVCRNTQGSFRCEKKRCLGQNCRVQSGNNIYNNINVTQVATKCLRGFKTDNYNKCIDINECLVSNRCLKNEICVNTNGSYYCLPKSRITAL</sequence>
<dbReference type="CDD" id="cd00054">
    <property type="entry name" value="EGF_CA"/>
    <property type="match status" value="3"/>
</dbReference>
<feature type="domain" description="EGF-like" evidence="7">
    <location>
        <begin position="224"/>
        <end position="260"/>
    </location>
</feature>
<accession>A0A5E4NNM4</accession>
<evidence type="ECO:0000256" key="3">
    <source>
        <dbReference type="ARBA" id="ARBA00022737"/>
    </source>
</evidence>
<dbReference type="Gene3D" id="2.10.25.10">
    <property type="entry name" value="Laminin"/>
    <property type="match status" value="5"/>
</dbReference>
<evidence type="ECO:0000256" key="6">
    <source>
        <dbReference type="SAM" id="SignalP"/>
    </source>
</evidence>
<evidence type="ECO:0000313" key="9">
    <source>
        <dbReference type="Proteomes" id="UP000325440"/>
    </source>
</evidence>